<protein>
    <submittedName>
        <fullName evidence="9">Jg23277 protein</fullName>
    </submittedName>
</protein>
<comment type="caution">
    <text evidence="9">The sequence shown here is derived from an EMBL/GenBank/DDBJ whole genome shotgun (WGS) entry which is preliminary data.</text>
</comment>
<feature type="non-terminal residue" evidence="9">
    <location>
        <position position="1"/>
    </location>
</feature>
<feature type="non-terminal residue" evidence="9">
    <location>
        <position position="74"/>
    </location>
</feature>
<evidence type="ECO:0000256" key="4">
    <source>
        <dbReference type="ARBA" id="ARBA00022729"/>
    </source>
</evidence>
<dbReference type="OrthoDB" id="416618at2759"/>
<evidence type="ECO:0000313" key="10">
    <source>
        <dbReference type="Proteomes" id="UP000838756"/>
    </source>
</evidence>
<comment type="subcellular location">
    <subcellularLocation>
        <location evidence="1">Membrane</location>
        <topology evidence="1">Multi-pass membrane protein</topology>
    </subcellularLocation>
</comment>
<keyword evidence="4" id="KW-0732">Signal</keyword>
<dbReference type="AlphaFoldDB" id="A0A8S4RZZ9"/>
<keyword evidence="10" id="KW-1185">Reference proteome</keyword>
<evidence type="ECO:0000256" key="1">
    <source>
        <dbReference type="ARBA" id="ARBA00004141"/>
    </source>
</evidence>
<keyword evidence="6 8" id="KW-0472">Membrane</keyword>
<evidence type="ECO:0000256" key="3">
    <source>
        <dbReference type="ARBA" id="ARBA00022692"/>
    </source>
</evidence>
<evidence type="ECO:0000256" key="5">
    <source>
        <dbReference type="ARBA" id="ARBA00022989"/>
    </source>
</evidence>
<keyword evidence="3 8" id="KW-0812">Transmembrane</keyword>
<keyword evidence="5 8" id="KW-1133">Transmembrane helix</keyword>
<organism evidence="9 10">
    <name type="scientific">Pararge aegeria aegeria</name>
    <dbReference type="NCBI Taxonomy" id="348720"/>
    <lineage>
        <taxon>Eukaryota</taxon>
        <taxon>Metazoa</taxon>
        <taxon>Ecdysozoa</taxon>
        <taxon>Arthropoda</taxon>
        <taxon>Hexapoda</taxon>
        <taxon>Insecta</taxon>
        <taxon>Pterygota</taxon>
        <taxon>Neoptera</taxon>
        <taxon>Endopterygota</taxon>
        <taxon>Lepidoptera</taxon>
        <taxon>Glossata</taxon>
        <taxon>Ditrysia</taxon>
        <taxon>Papilionoidea</taxon>
        <taxon>Nymphalidae</taxon>
        <taxon>Satyrinae</taxon>
        <taxon>Satyrini</taxon>
        <taxon>Parargina</taxon>
        <taxon>Pararge</taxon>
    </lineage>
</organism>
<feature type="transmembrane region" description="Helical" evidence="8">
    <location>
        <begin position="27"/>
        <end position="46"/>
    </location>
</feature>
<gene>
    <name evidence="9" type="primary">jg23277</name>
    <name evidence="9" type="ORF">PAEG_LOCUS18999</name>
</gene>
<comment type="similarity">
    <text evidence="2">Belongs to the SID1 family.</text>
</comment>
<proteinExistence type="inferred from homology"/>
<dbReference type="InterPro" id="IPR025958">
    <property type="entry name" value="SID1_TM_fam"/>
</dbReference>
<dbReference type="Proteomes" id="UP000838756">
    <property type="component" value="Unassembled WGS sequence"/>
</dbReference>
<dbReference type="Pfam" id="PF13965">
    <property type="entry name" value="SID-1_RNA_chan"/>
    <property type="match status" value="1"/>
</dbReference>
<evidence type="ECO:0000256" key="2">
    <source>
        <dbReference type="ARBA" id="ARBA00006618"/>
    </source>
</evidence>
<keyword evidence="7" id="KW-0325">Glycoprotein</keyword>
<reference evidence="9" key="1">
    <citation type="submission" date="2022-03" db="EMBL/GenBank/DDBJ databases">
        <authorList>
            <person name="Lindestad O."/>
        </authorList>
    </citation>
    <scope>NUCLEOTIDE SEQUENCE</scope>
</reference>
<evidence type="ECO:0000256" key="7">
    <source>
        <dbReference type="ARBA" id="ARBA00023180"/>
    </source>
</evidence>
<evidence type="ECO:0000256" key="6">
    <source>
        <dbReference type="ARBA" id="ARBA00023136"/>
    </source>
</evidence>
<dbReference type="GO" id="GO:0016020">
    <property type="term" value="C:membrane"/>
    <property type="evidence" value="ECO:0007669"/>
    <property type="project" value="UniProtKB-SubCell"/>
</dbReference>
<evidence type="ECO:0000256" key="8">
    <source>
        <dbReference type="SAM" id="Phobius"/>
    </source>
</evidence>
<dbReference type="EMBL" id="CAKXAJ010025681">
    <property type="protein sequence ID" value="CAH2242763.1"/>
    <property type="molecule type" value="Genomic_DNA"/>
</dbReference>
<evidence type="ECO:0000313" key="9">
    <source>
        <dbReference type="EMBL" id="CAH2242763.1"/>
    </source>
</evidence>
<feature type="transmembrane region" description="Helical" evidence="8">
    <location>
        <begin position="52"/>
        <end position="72"/>
    </location>
</feature>
<name>A0A8S4RZZ9_9NEOP</name>
<accession>A0A8S4RZZ9</accession>
<sequence length="74" mass="8227">FRLEKESLALAASELRKGARPAYRARLLMLIVGNVLNWLLAAYGLLRQGGDFAGHMLLLLLGNALLHMLFYLGM</sequence>